<dbReference type="Proteomes" id="UP000807769">
    <property type="component" value="Unassembled WGS sequence"/>
</dbReference>
<dbReference type="AlphaFoldDB" id="A0A9P7ED24"/>
<dbReference type="RefSeq" id="XP_041194024.1">
    <property type="nucleotide sequence ID" value="XM_041335391.1"/>
</dbReference>
<keyword evidence="3" id="KW-1185">Reference proteome</keyword>
<proteinExistence type="predicted"/>
<comment type="caution">
    <text evidence="2">The sequence shown here is derived from an EMBL/GenBank/DDBJ whole genome shotgun (WGS) entry which is preliminary data.</text>
</comment>
<dbReference type="OrthoDB" id="2663716at2759"/>
<reference evidence="2" key="1">
    <citation type="journal article" date="2020" name="New Phytol.">
        <title>Comparative genomics reveals dynamic genome evolution in host specialist ectomycorrhizal fungi.</title>
        <authorList>
            <person name="Lofgren L.A."/>
            <person name="Nguyen N.H."/>
            <person name="Vilgalys R."/>
            <person name="Ruytinx J."/>
            <person name="Liao H.L."/>
            <person name="Branco S."/>
            <person name="Kuo A."/>
            <person name="LaButti K."/>
            <person name="Lipzen A."/>
            <person name="Andreopoulos W."/>
            <person name="Pangilinan J."/>
            <person name="Riley R."/>
            <person name="Hundley H."/>
            <person name="Na H."/>
            <person name="Barry K."/>
            <person name="Grigoriev I.V."/>
            <person name="Stajich J.E."/>
            <person name="Kennedy P.G."/>
        </authorList>
    </citation>
    <scope>NUCLEOTIDE SEQUENCE</scope>
    <source>
        <strain evidence="2">MN1</strain>
    </source>
</reference>
<name>A0A9P7ED24_9AGAM</name>
<sequence>MFNTSLRETLARYSDPSQNPYVQVRSQTPEPTLSQHLAQTLHPALDVSLGTSSTNQWEPRWKLDIEVFEQPSQVLDSGGCYIQSCVQQVPPEHADFVKSSCYTDENLGAVPAPMHDATTVNHNRSISDVLQLLSSQSYVPRRFWSKHQSDSGATDETISVPAPASLDVQYSASGSHVDPILTVDESGASFMSEISSPAIRDATTEKEKGGTVKGEADSRREARNREAKKLEMERMEVQKMESATKEVETKKEPRVSPVTNTSKLLRIERKLNNKDLFMGWYKSGSSSELRYPRECIAPKIGDVYVHSCKKEGDPKFQLWVRQISRGMTIWVKAHIFHIHPKLLDRRLTLATTGEPYWSTRQSLSALGSRERAGKIAEMILY</sequence>
<evidence type="ECO:0000256" key="1">
    <source>
        <dbReference type="SAM" id="MobiDB-lite"/>
    </source>
</evidence>
<dbReference type="GeneID" id="64629408"/>
<evidence type="ECO:0000313" key="3">
    <source>
        <dbReference type="Proteomes" id="UP000807769"/>
    </source>
</evidence>
<feature type="compositionally biased region" description="Basic and acidic residues" evidence="1">
    <location>
        <begin position="202"/>
        <end position="226"/>
    </location>
</feature>
<feature type="region of interest" description="Disordered" evidence="1">
    <location>
        <begin position="201"/>
        <end position="226"/>
    </location>
</feature>
<protein>
    <submittedName>
        <fullName evidence="2">Uncharacterized protein</fullName>
    </submittedName>
</protein>
<evidence type="ECO:0000313" key="2">
    <source>
        <dbReference type="EMBL" id="KAG1817964.1"/>
    </source>
</evidence>
<gene>
    <name evidence="2" type="ORF">BJ212DRAFT_1347943</name>
</gene>
<organism evidence="2 3">
    <name type="scientific">Suillus subaureus</name>
    <dbReference type="NCBI Taxonomy" id="48587"/>
    <lineage>
        <taxon>Eukaryota</taxon>
        <taxon>Fungi</taxon>
        <taxon>Dikarya</taxon>
        <taxon>Basidiomycota</taxon>
        <taxon>Agaricomycotina</taxon>
        <taxon>Agaricomycetes</taxon>
        <taxon>Agaricomycetidae</taxon>
        <taxon>Boletales</taxon>
        <taxon>Suillineae</taxon>
        <taxon>Suillaceae</taxon>
        <taxon>Suillus</taxon>
    </lineage>
</organism>
<accession>A0A9P7ED24</accession>
<dbReference type="EMBL" id="JABBWG010000012">
    <property type="protein sequence ID" value="KAG1817964.1"/>
    <property type="molecule type" value="Genomic_DNA"/>
</dbReference>